<proteinExistence type="predicted"/>
<reference evidence="1" key="1">
    <citation type="submission" date="2016-08" db="EMBL/GenBank/DDBJ databases">
        <authorList>
            <person name="Ngugi D.K."/>
            <person name="Miyake S."/>
            <person name="Stingl U."/>
        </authorList>
    </citation>
    <scope>NUCLEOTIDE SEQUENCE</scope>
    <source>
        <strain evidence="1">SCG-B11WGA-EpuloA1</strain>
    </source>
</reference>
<dbReference type="EMBL" id="LJDB01000052">
    <property type="protein sequence ID" value="ONI40408.1"/>
    <property type="molecule type" value="Genomic_DNA"/>
</dbReference>
<evidence type="ECO:0000313" key="2">
    <source>
        <dbReference type="Proteomes" id="UP000188605"/>
    </source>
</evidence>
<dbReference type="Proteomes" id="UP000188605">
    <property type="component" value="Unassembled WGS sequence"/>
</dbReference>
<evidence type="ECO:0000313" key="1">
    <source>
        <dbReference type="EMBL" id="ONI40408.1"/>
    </source>
</evidence>
<protein>
    <submittedName>
        <fullName evidence="1">Uncharacterized protein</fullName>
    </submittedName>
</protein>
<organism evidence="1 2">
    <name type="scientific">Candidatus Epulonipiscium fishelsonii</name>
    <dbReference type="NCBI Taxonomy" id="77094"/>
    <lineage>
        <taxon>Bacteria</taxon>
        <taxon>Bacillati</taxon>
        <taxon>Bacillota</taxon>
        <taxon>Clostridia</taxon>
        <taxon>Lachnospirales</taxon>
        <taxon>Lachnospiraceae</taxon>
        <taxon>Candidatus Epulonipiscium</taxon>
    </lineage>
</organism>
<keyword evidence="2" id="KW-1185">Reference proteome</keyword>
<comment type="caution">
    <text evidence="1">The sequence shown here is derived from an EMBL/GenBank/DDBJ whole genome shotgun (WGS) entry which is preliminary data.</text>
</comment>
<accession>A0ACC8XCG7</accession>
<name>A0ACC8XCG7_9FIRM</name>
<sequence>MRSKIVLITMAIAMLLPATIYGEVYGEVNVNILNARETTSVNSGIVLQLDKYDKVQIVEQIGDWAKIRVGNNEGYVMSNFLDATNVIAEAKTNGVQLRSYPDENASITLLKLNATEDVVVEYKVNDWYKVQYNNTEGFVHKDHIMARNLQEVDEQSLAYVNAVESSAIAVANTSAYPSTYSYQSTVVHSPQTVVYSPQVKTFSSPKTVTVQTSNTSLGQQIVNTALKYRGVTPYKYGGTSLKYGADCSGFVQQIYKMYGINLSRNSAAQYANDGYNVSTSNMMPGDLIFYGNGVVSHVAIYMGGGQVVHCSDYGTDVIVGSAYHMGKPIIGVKRVIY</sequence>
<gene>
    <name evidence="1" type="ORF">AN396_06260</name>
</gene>